<dbReference type="InterPro" id="IPR025711">
    <property type="entry name" value="PepSY"/>
</dbReference>
<feature type="domain" description="PepSY" evidence="2">
    <location>
        <begin position="63"/>
        <end position="113"/>
    </location>
</feature>
<feature type="region of interest" description="Disordered" evidence="1">
    <location>
        <begin position="31"/>
        <end position="55"/>
    </location>
</feature>
<dbReference type="RefSeq" id="WP_379521473.1">
    <property type="nucleotide sequence ID" value="NZ_JBHSPA010000073.1"/>
</dbReference>
<organism evidence="3 4">
    <name type="scientific">Nonomuraea insulae</name>
    <dbReference type="NCBI Taxonomy" id="1616787"/>
    <lineage>
        <taxon>Bacteria</taxon>
        <taxon>Bacillati</taxon>
        <taxon>Actinomycetota</taxon>
        <taxon>Actinomycetes</taxon>
        <taxon>Streptosporangiales</taxon>
        <taxon>Streptosporangiaceae</taxon>
        <taxon>Nonomuraea</taxon>
    </lineage>
</organism>
<feature type="domain" description="PepSY" evidence="2">
    <location>
        <begin position="137"/>
        <end position="194"/>
    </location>
</feature>
<dbReference type="Gene3D" id="3.30.505.20">
    <property type="match status" value="1"/>
</dbReference>
<evidence type="ECO:0000313" key="3">
    <source>
        <dbReference type="EMBL" id="MFC5832015.1"/>
    </source>
</evidence>
<reference evidence="4" key="1">
    <citation type="journal article" date="2019" name="Int. J. Syst. Evol. Microbiol.">
        <title>The Global Catalogue of Microorganisms (GCM) 10K type strain sequencing project: providing services to taxonomists for standard genome sequencing and annotation.</title>
        <authorList>
            <consortium name="The Broad Institute Genomics Platform"/>
            <consortium name="The Broad Institute Genome Sequencing Center for Infectious Disease"/>
            <person name="Wu L."/>
            <person name="Ma J."/>
        </authorList>
    </citation>
    <scope>NUCLEOTIDE SEQUENCE [LARGE SCALE GENOMIC DNA]</scope>
    <source>
        <strain evidence="4">CCUG 53903</strain>
    </source>
</reference>
<comment type="caution">
    <text evidence="3">The sequence shown here is derived from an EMBL/GenBank/DDBJ whole genome shotgun (WGS) entry which is preliminary data.</text>
</comment>
<dbReference type="PROSITE" id="PS51257">
    <property type="entry name" value="PROKAR_LIPOPROTEIN"/>
    <property type="match status" value="1"/>
</dbReference>
<dbReference type="Pfam" id="PF03413">
    <property type="entry name" value="PepSY"/>
    <property type="match status" value="2"/>
</dbReference>
<name>A0ABW1D4Z0_9ACTN</name>
<sequence>MNKTIIGALVGATVLAGGCGTVLREVERLSVRSSPSIGTPTATESPTGPATSATGMLPDLDALKQAARAALGAVPGSTLISIETEENGRLWEAQVVGKDGTEHQMDVESGKVVSGPTTEEEDAEDKVKHRDRVAAAKLDYAQAADKIVAAVPEGRITELNLDREQGKTVWEADVVTPDGTKHEVAVDAATGTVTRNNSART</sequence>
<feature type="compositionally biased region" description="Polar residues" evidence="1">
    <location>
        <begin position="31"/>
        <end position="54"/>
    </location>
</feature>
<keyword evidence="4" id="KW-1185">Reference proteome</keyword>
<evidence type="ECO:0000313" key="4">
    <source>
        <dbReference type="Proteomes" id="UP001596058"/>
    </source>
</evidence>
<dbReference type="Gene3D" id="3.10.450.40">
    <property type="match status" value="1"/>
</dbReference>
<dbReference type="Proteomes" id="UP001596058">
    <property type="component" value="Unassembled WGS sequence"/>
</dbReference>
<evidence type="ECO:0000259" key="2">
    <source>
        <dbReference type="Pfam" id="PF03413"/>
    </source>
</evidence>
<dbReference type="EMBL" id="JBHSPA010000073">
    <property type="protein sequence ID" value="MFC5832015.1"/>
    <property type="molecule type" value="Genomic_DNA"/>
</dbReference>
<gene>
    <name evidence="3" type="ORF">ACFPZ3_49905</name>
</gene>
<evidence type="ECO:0000256" key="1">
    <source>
        <dbReference type="SAM" id="MobiDB-lite"/>
    </source>
</evidence>
<proteinExistence type="predicted"/>
<protein>
    <submittedName>
        <fullName evidence="3">PepSY domain-containing protein</fullName>
    </submittedName>
</protein>
<accession>A0ABW1D4Z0</accession>